<name>A0AAD9ZMX0_9ROSI</name>
<feature type="domain" description="Reverse transcriptase" evidence="1">
    <location>
        <begin position="5"/>
        <end position="81"/>
    </location>
</feature>
<dbReference type="EMBL" id="JANJYJ010000010">
    <property type="protein sequence ID" value="KAK3184870.1"/>
    <property type="molecule type" value="Genomic_DNA"/>
</dbReference>
<sequence>MGVVLAMKIDICKAFDNLRWDFLKHVLAAFGFNDTFIAWMDAILGSSCLSILLNSSPEGYFKCSRGVRQGDPFSPHLFGIVEDFLSCYLFMLSCKGKLLPISTSSGFQAPTQLL</sequence>
<accession>A0AAD9ZMX0</accession>
<reference evidence="2" key="1">
    <citation type="journal article" date="2023" name="Plant J.">
        <title>Genome sequences and population genomics provide insights into the demographic history, inbreeding, and mutation load of two 'living fossil' tree species of Dipteronia.</title>
        <authorList>
            <person name="Feng Y."/>
            <person name="Comes H.P."/>
            <person name="Chen J."/>
            <person name="Zhu S."/>
            <person name="Lu R."/>
            <person name="Zhang X."/>
            <person name="Li P."/>
            <person name="Qiu J."/>
            <person name="Olsen K.M."/>
            <person name="Qiu Y."/>
        </authorList>
    </citation>
    <scope>NUCLEOTIDE SEQUENCE</scope>
    <source>
        <strain evidence="2">NBL</strain>
    </source>
</reference>
<dbReference type="Pfam" id="PF00078">
    <property type="entry name" value="RVT_1"/>
    <property type="match status" value="1"/>
</dbReference>
<evidence type="ECO:0000313" key="2">
    <source>
        <dbReference type="EMBL" id="KAK3184870.1"/>
    </source>
</evidence>
<comment type="caution">
    <text evidence="2">The sequence shown here is derived from an EMBL/GenBank/DDBJ whole genome shotgun (WGS) entry which is preliminary data.</text>
</comment>
<protein>
    <recommendedName>
        <fullName evidence="1">Reverse transcriptase domain-containing protein</fullName>
    </recommendedName>
</protein>
<dbReference type="InterPro" id="IPR000477">
    <property type="entry name" value="RT_dom"/>
</dbReference>
<dbReference type="Proteomes" id="UP001281410">
    <property type="component" value="Unassembled WGS sequence"/>
</dbReference>
<keyword evidence="3" id="KW-1185">Reference proteome</keyword>
<gene>
    <name evidence="2" type="ORF">Dsin_032156</name>
</gene>
<evidence type="ECO:0000259" key="1">
    <source>
        <dbReference type="Pfam" id="PF00078"/>
    </source>
</evidence>
<dbReference type="AlphaFoldDB" id="A0AAD9ZMX0"/>
<evidence type="ECO:0000313" key="3">
    <source>
        <dbReference type="Proteomes" id="UP001281410"/>
    </source>
</evidence>
<dbReference type="PANTHER" id="PTHR31635:SF196">
    <property type="entry name" value="REVERSE TRANSCRIPTASE DOMAIN-CONTAINING PROTEIN-RELATED"/>
    <property type="match status" value="1"/>
</dbReference>
<proteinExistence type="predicted"/>
<organism evidence="2 3">
    <name type="scientific">Dipteronia sinensis</name>
    <dbReference type="NCBI Taxonomy" id="43782"/>
    <lineage>
        <taxon>Eukaryota</taxon>
        <taxon>Viridiplantae</taxon>
        <taxon>Streptophyta</taxon>
        <taxon>Embryophyta</taxon>
        <taxon>Tracheophyta</taxon>
        <taxon>Spermatophyta</taxon>
        <taxon>Magnoliopsida</taxon>
        <taxon>eudicotyledons</taxon>
        <taxon>Gunneridae</taxon>
        <taxon>Pentapetalae</taxon>
        <taxon>rosids</taxon>
        <taxon>malvids</taxon>
        <taxon>Sapindales</taxon>
        <taxon>Sapindaceae</taxon>
        <taxon>Hippocastanoideae</taxon>
        <taxon>Acereae</taxon>
        <taxon>Dipteronia</taxon>
    </lineage>
</organism>
<dbReference type="PANTHER" id="PTHR31635">
    <property type="entry name" value="REVERSE TRANSCRIPTASE DOMAIN-CONTAINING PROTEIN-RELATED"/>
    <property type="match status" value="1"/>
</dbReference>